<dbReference type="Proteomes" id="UP000324222">
    <property type="component" value="Unassembled WGS sequence"/>
</dbReference>
<feature type="transmembrane region" description="Helical" evidence="1">
    <location>
        <begin position="91"/>
        <end position="111"/>
    </location>
</feature>
<protein>
    <submittedName>
        <fullName evidence="2">Uncharacterized protein</fullName>
    </submittedName>
</protein>
<dbReference type="EMBL" id="VSRR010014869">
    <property type="protein sequence ID" value="MPC57542.1"/>
    <property type="molecule type" value="Genomic_DNA"/>
</dbReference>
<evidence type="ECO:0000313" key="2">
    <source>
        <dbReference type="EMBL" id="MPC57542.1"/>
    </source>
</evidence>
<feature type="transmembrane region" description="Helical" evidence="1">
    <location>
        <begin position="215"/>
        <end position="239"/>
    </location>
</feature>
<feature type="transmembrane region" description="Helical" evidence="1">
    <location>
        <begin position="138"/>
        <end position="158"/>
    </location>
</feature>
<evidence type="ECO:0000313" key="3">
    <source>
        <dbReference type="Proteomes" id="UP000324222"/>
    </source>
</evidence>
<feature type="transmembrane region" description="Helical" evidence="1">
    <location>
        <begin position="170"/>
        <end position="195"/>
    </location>
</feature>
<gene>
    <name evidence="2" type="ORF">E2C01_051525</name>
</gene>
<organism evidence="2 3">
    <name type="scientific">Portunus trituberculatus</name>
    <name type="common">Swimming crab</name>
    <name type="synonym">Neptunus trituberculatus</name>
    <dbReference type="NCBI Taxonomy" id="210409"/>
    <lineage>
        <taxon>Eukaryota</taxon>
        <taxon>Metazoa</taxon>
        <taxon>Ecdysozoa</taxon>
        <taxon>Arthropoda</taxon>
        <taxon>Crustacea</taxon>
        <taxon>Multicrustacea</taxon>
        <taxon>Malacostraca</taxon>
        <taxon>Eumalacostraca</taxon>
        <taxon>Eucarida</taxon>
        <taxon>Decapoda</taxon>
        <taxon>Pleocyemata</taxon>
        <taxon>Brachyura</taxon>
        <taxon>Eubrachyura</taxon>
        <taxon>Portunoidea</taxon>
        <taxon>Portunidae</taxon>
        <taxon>Portuninae</taxon>
        <taxon>Portunus</taxon>
    </lineage>
</organism>
<sequence>MSGSVAWLWAALRETMGVEEITATPDWRAVFIPANLAPGMHGRNFRAVVRDVHGARRDIPATHIRAPLAISRRCSHFLVLPRRARHCDAPLTVIVVMVVLPAAAAAAAAPLPGKGNRGCSFPLTPDTFPPMEHLKECLPPVIAAAITFYDFSLQLFFLCEMVVADGTASWFSGCASFPFSLIFSSVSVFFQSSYISASLLHSQSLPRLYDSGQIWLMRFGQACSGQLIMRCLTLIFSMLPLQHKRTT</sequence>
<keyword evidence="3" id="KW-1185">Reference proteome</keyword>
<reference evidence="2 3" key="1">
    <citation type="submission" date="2019-05" db="EMBL/GenBank/DDBJ databases">
        <title>Another draft genome of Portunus trituberculatus and its Hox gene families provides insights of decapod evolution.</title>
        <authorList>
            <person name="Jeong J.-H."/>
            <person name="Song I."/>
            <person name="Kim S."/>
            <person name="Choi T."/>
            <person name="Kim D."/>
            <person name="Ryu S."/>
            <person name="Kim W."/>
        </authorList>
    </citation>
    <scope>NUCLEOTIDE SEQUENCE [LARGE SCALE GENOMIC DNA]</scope>
    <source>
        <tissue evidence="2">Muscle</tissue>
    </source>
</reference>
<evidence type="ECO:0000256" key="1">
    <source>
        <dbReference type="SAM" id="Phobius"/>
    </source>
</evidence>
<accession>A0A5B7GF17</accession>
<comment type="caution">
    <text evidence="2">The sequence shown here is derived from an EMBL/GenBank/DDBJ whole genome shotgun (WGS) entry which is preliminary data.</text>
</comment>
<keyword evidence="1" id="KW-0812">Transmembrane</keyword>
<keyword evidence="1" id="KW-0472">Membrane</keyword>
<keyword evidence="1" id="KW-1133">Transmembrane helix</keyword>
<name>A0A5B7GF17_PORTR</name>
<dbReference type="AlphaFoldDB" id="A0A5B7GF17"/>
<proteinExistence type="predicted"/>